<reference evidence="3 4" key="1">
    <citation type="submission" date="2012-05" db="EMBL/GenBank/DDBJ databases">
        <authorList>
            <person name="Harkins D.M."/>
            <person name="Madupu R."/>
            <person name="Durkin A.S."/>
            <person name="Torralba M."/>
            <person name="Methe B."/>
            <person name="Sutton G.G."/>
            <person name="Nelson K.E."/>
        </authorList>
    </citation>
    <scope>NUCLEOTIDE SEQUENCE [LARGE SCALE GENOMIC DNA]</scope>
    <source>
        <strain evidence="3 4">F0490</strain>
    </source>
</reference>
<feature type="compositionally biased region" description="Basic and acidic residues" evidence="1">
    <location>
        <begin position="118"/>
        <end position="131"/>
    </location>
</feature>
<evidence type="ECO:0000259" key="2">
    <source>
        <dbReference type="PROSITE" id="PS50943"/>
    </source>
</evidence>
<dbReference type="InterPro" id="IPR010982">
    <property type="entry name" value="Lambda_DNA-bd_dom_sf"/>
</dbReference>
<dbReference type="SUPFAM" id="SSF47413">
    <property type="entry name" value="lambda repressor-like DNA-binding domains"/>
    <property type="match status" value="1"/>
</dbReference>
<keyword evidence="4" id="KW-1185">Reference proteome</keyword>
<feature type="compositionally biased region" description="Low complexity" evidence="1">
    <location>
        <begin position="79"/>
        <end position="96"/>
    </location>
</feature>
<name>J1GQP5_9ACTO</name>
<proteinExistence type="predicted"/>
<feature type="domain" description="HTH cro/C1-type" evidence="2">
    <location>
        <begin position="5"/>
        <end position="60"/>
    </location>
</feature>
<comment type="caution">
    <text evidence="3">The sequence shown here is derived from an EMBL/GenBank/DDBJ whole genome shotgun (WGS) entry which is preliminary data.</text>
</comment>
<accession>J1GQP5</accession>
<dbReference type="CDD" id="cd00093">
    <property type="entry name" value="HTH_XRE"/>
    <property type="match status" value="1"/>
</dbReference>
<dbReference type="GO" id="GO:0003677">
    <property type="term" value="F:DNA binding"/>
    <property type="evidence" value="ECO:0007669"/>
    <property type="project" value="InterPro"/>
</dbReference>
<feature type="region of interest" description="Disordered" evidence="1">
    <location>
        <begin position="105"/>
        <end position="145"/>
    </location>
</feature>
<feature type="region of interest" description="Disordered" evidence="1">
    <location>
        <begin position="79"/>
        <end position="98"/>
    </location>
</feature>
<evidence type="ECO:0000313" key="4">
    <source>
        <dbReference type="Proteomes" id="UP000004578"/>
    </source>
</evidence>
<dbReference type="PROSITE" id="PS50943">
    <property type="entry name" value="HTH_CROC1"/>
    <property type="match status" value="1"/>
</dbReference>
<dbReference type="PATRIC" id="fig|1125717.3.peg.1977"/>
<dbReference type="EMBL" id="AKFS01000302">
    <property type="protein sequence ID" value="EJF35285.1"/>
    <property type="molecule type" value="Genomic_DNA"/>
</dbReference>
<dbReference type="Proteomes" id="UP000004578">
    <property type="component" value="Unassembled WGS sequence"/>
</dbReference>
<evidence type="ECO:0000256" key="1">
    <source>
        <dbReference type="SAM" id="MobiDB-lite"/>
    </source>
</evidence>
<sequence length="145" mass="15161">MIGLIKELFDASGLSGRAIADELAMSRKRFQTILNGGTPAPTIGEAIMIASALGAPAPDFLSEAERRIAAGADRSEVWAAPASAAPAPKPAASASSTGYRTRWAGVRALPRLGPTPEEQERMAARMADPHSRGGLPDDWGEEPQV</sequence>
<dbReference type="AlphaFoldDB" id="J1GQP5"/>
<protein>
    <recommendedName>
        <fullName evidence="2">HTH cro/C1-type domain-containing protein</fullName>
    </recommendedName>
</protein>
<dbReference type="InterPro" id="IPR001387">
    <property type="entry name" value="Cro/C1-type_HTH"/>
</dbReference>
<gene>
    <name evidence="3" type="ORF">HMPREF1317_0096</name>
</gene>
<evidence type="ECO:0000313" key="3">
    <source>
        <dbReference type="EMBL" id="EJF35285.1"/>
    </source>
</evidence>
<organism evidence="3 4">
    <name type="scientific">Schaalia georgiae F0490</name>
    <dbReference type="NCBI Taxonomy" id="1125717"/>
    <lineage>
        <taxon>Bacteria</taxon>
        <taxon>Bacillati</taxon>
        <taxon>Actinomycetota</taxon>
        <taxon>Actinomycetes</taxon>
        <taxon>Actinomycetales</taxon>
        <taxon>Actinomycetaceae</taxon>
        <taxon>Schaalia</taxon>
    </lineage>
</organism>
<dbReference type="Gene3D" id="1.10.260.40">
    <property type="entry name" value="lambda repressor-like DNA-binding domains"/>
    <property type="match status" value="1"/>
</dbReference>